<evidence type="ECO:0000313" key="1">
    <source>
        <dbReference type="EMBL" id="QWB31954.1"/>
    </source>
</evidence>
<evidence type="ECO:0000313" key="2">
    <source>
        <dbReference type="Proteomes" id="UP000679498"/>
    </source>
</evidence>
<keyword evidence="1" id="KW-0614">Plasmid</keyword>
<proteinExistence type="predicted"/>
<dbReference type="GeneID" id="88813501"/>
<dbReference type="Proteomes" id="UP000679498">
    <property type="component" value="Plasmid p4"/>
</dbReference>
<dbReference type="RefSeq" id="WP_214814100.1">
    <property type="nucleotide sequence ID" value="NZ_CP075901.1"/>
</dbReference>
<organism evidence="1 2">
    <name type="scientific">Exiguobacterium acetylicum</name>
    <name type="common">Brevibacterium acetylicum</name>
    <dbReference type="NCBI Taxonomy" id="41170"/>
    <lineage>
        <taxon>Bacteria</taxon>
        <taxon>Bacillati</taxon>
        <taxon>Bacillota</taxon>
        <taxon>Bacilli</taxon>
        <taxon>Bacillales</taxon>
        <taxon>Bacillales Family XII. Incertae Sedis</taxon>
        <taxon>Exiguobacterium</taxon>
    </lineage>
</organism>
<sequence>MKRLLIYLGVFLLICGLFIAYSNEKDARIQYEISKNDWKKEATKYKLIPSYDKKATEFLAAYNEGEGEHAKFLTGEALDEYKTALENNAEYDEEHSHHEELDTTLNDTKILMLHSEVDKEGKYHSKILFELDFEGYANNEEQGVIDKRIVTMIMDLDWDKGKVDRYEVSWFNDSLGQNDEVKK</sequence>
<gene>
    <name evidence="1" type="ORF">KKI46_17495</name>
</gene>
<accession>A0ABX8GE73</accession>
<protein>
    <recommendedName>
        <fullName evidence="3">Lipoprotein</fullName>
    </recommendedName>
</protein>
<dbReference type="EMBL" id="CP075901">
    <property type="protein sequence ID" value="QWB31954.1"/>
    <property type="molecule type" value="Genomic_DNA"/>
</dbReference>
<keyword evidence="2" id="KW-1185">Reference proteome</keyword>
<evidence type="ECO:0008006" key="3">
    <source>
        <dbReference type="Google" id="ProtNLM"/>
    </source>
</evidence>
<reference evidence="1 2" key="1">
    <citation type="submission" date="2021-05" db="EMBL/GenBank/DDBJ databases">
        <title>Biocontrol using Exiguobacterium acetylicum SI17 against litchi downy blight caused by Peronophythora litchii.</title>
        <authorList>
            <person name="Zheng L."/>
        </authorList>
    </citation>
    <scope>NUCLEOTIDE SEQUENCE [LARGE SCALE GENOMIC DNA]</scope>
    <source>
        <strain evidence="1 2">SI17</strain>
        <plasmid evidence="1 2">p4</plasmid>
    </source>
</reference>
<geneLocation type="plasmid" evidence="1 2">
    <name>p4</name>
</geneLocation>
<name>A0ABX8GE73_EXIAC</name>